<feature type="transmembrane region" description="Helical" evidence="2">
    <location>
        <begin position="139"/>
        <end position="156"/>
    </location>
</feature>
<evidence type="ECO:0000256" key="2">
    <source>
        <dbReference type="SAM" id="Phobius"/>
    </source>
</evidence>
<evidence type="ECO:0000313" key="3">
    <source>
        <dbReference type="EMBL" id="UOR04552.1"/>
    </source>
</evidence>
<feature type="region of interest" description="Disordered" evidence="1">
    <location>
        <begin position="488"/>
        <end position="517"/>
    </location>
</feature>
<keyword evidence="4" id="KW-1185">Reference proteome</keyword>
<dbReference type="AlphaFoldDB" id="A0A8T9SR37"/>
<dbReference type="RefSeq" id="WP_245092249.1">
    <property type="nucleotide sequence ID" value="NZ_CP095053.1"/>
</dbReference>
<name>A0A8T9SR37_9BACT</name>
<protein>
    <submittedName>
        <fullName evidence="3">DUF4175 domain-containing protein</fullName>
    </submittedName>
</protein>
<dbReference type="Proteomes" id="UP000829925">
    <property type="component" value="Chromosome"/>
</dbReference>
<feature type="transmembrane region" description="Helical" evidence="2">
    <location>
        <begin position="51"/>
        <end position="74"/>
    </location>
</feature>
<dbReference type="EMBL" id="CP095053">
    <property type="protein sequence ID" value="UOR04552.1"/>
    <property type="molecule type" value="Genomic_DNA"/>
</dbReference>
<reference evidence="3 4" key="1">
    <citation type="submission" date="2022-04" db="EMBL/GenBank/DDBJ databases">
        <title>Hymenobacter sp. isolated from the air.</title>
        <authorList>
            <person name="Won M."/>
            <person name="Lee C.-M."/>
            <person name="Woen H.-Y."/>
            <person name="Kwon S.-W."/>
        </authorList>
    </citation>
    <scope>NUCLEOTIDE SEQUENCE [LARGE SCALE GENOMIC DNA]</scope>
    <source>
        <strain evidence="4">5413 J-13</strain>
    </source>
</reference>
<evidence type="ECO:0000256" key="1">
    <source>
        <dbReference type="SAM" id="MobiDB-lite"/>
    </source>
</evidence>
<gene>
    <name evidence="3" type="ORF">MUN82_16585</name>
</gene>
<accession>A0A8T9SR37</accession>
<evidence type="ECO:0000313" key="4">
    <source>
        <dbReference type="Proteomes" id="UP000829925"/>
    </source>
</evidence>
<organism evidence="3 4">
    <name type="scientific">Hymenobacter aerilatus</name>
    <dbReference type="NCBI Taxonomy" id="2932251"/>
    <lineage>
        <taxon>Bacteria</taxon>
        <taxon>Pseudomonadati</taxon>
        <taxon>Bacteroidota</taxon>
        <taxon>Cytophagia</taxon>
        <taxon>Cytophagales</taxon>
        <taxon>Hymenobacteraceae</taxon>
        <taxon>Hymenobacter</taxon>
    </lineage>
</organism>
<keyword evidence="2" id="KW-1133">Transmembrane helix</keyword>
<proteinExistence type="predicted"/>
<feature type="transmembrane region" description="Helical" evidence="2">
    <location>
        <begin position="27"/>
        <end position="45"/>
    </location>
</feature>
<keyword evidence="2" id="KW-0472">Membrane</keyword>
<keyword evidence="2" id="KW-0812">Transmembrane</keyword>
<sequence length="741" mass="81014">MSPSVTSVAAEPGLLRRVARSYAGRRTVQILLPFLAASGAALVATERWPQLGPALLVLLAVGVIALVVWLIRLWQFRPELLARRLDREFPGLEDSTGLLLRPTSDLNLLEQLQQQHVAERLDVLTAATPALLPTPWRPSLVISGLLVAIAGVLWLLPKPAMRPETTVATAPAVPLRFVGKPAPAKAPRIQELKVLVTPPAYTRRAAFAAAQPSFQAPAGSRVRWRVRVSRRASAPVLELGKQQLTLRAVPDDSLAFEAEQVVNSSALYRLRFVGQTSEDYAIDIIPDRTPTLQLVTPKPYTLVEFGQKPQVGVRVTVRDDYGLSRARLVATIAKGEGEAVKFREVATDLSAQLRGQPTQHQLTYTLQLRQLGLTYGDEVYFYVQAWDNHQQMARTDTYLVQWEDTTVDASGADISLGVNVVPAYFRSQRQVIIDTEKLLSERKGLNQTTFAGRANEIGHDQKVLRMRYGKFMGEEFDESIGQADAIPEGEKEEHHEGDGHDHGHQHGAPSTDANPSSLETTAALMDPYMHKHDDAETADFLEPAVKAKLSVVLSQMWEAELRLRTARPAEALPYEYKALRLLKEVQQQTRVYVKKAGYTPPPMPEATVRLTGELAGAATPQRRADVAAPAAQPAVRAALGLLSRLRRGQPTTAADAVLLDRAGPVLAQAALQHPGAYLTALRDLRQLGAALRAGQPAPCPECLPVVERTLTALLPAPAPAPTPAPTPDRLARRYLQALGQP</sequence>
<feature type="compositionally biased region" description="Basic and acidic residues" evidence="1">
    <location>
        <begin position="488"/>
        <end position="504"/>
    </location>
</feature>
<dbReference type="KEGG" id="haei:MUN82_16585"/>